<dbReference type="Pfam" id="PF04828">
    <property type="entry name" value="GFA"/>
    <property type="match status" value="1"/>
</dbReference>
<evidence type="ECO:0000259" key="5">
    <source>
        <dbReference type="PROSITE" id="PS51891"/>
    </source>
</evidence>
<accession>A0A1M5TS89</accession>
<dbReference type="AlphaFoldDB" id="A0A1M5TS89"/>
<dbReference type="STRING" id="996342.SAMN05443551_2343"/>
<dbReference type="SUPFAM" id="SSF51316">
    <property type="entry name" value="Mss4-like"/>
    <property type="match status" value="1"/>
</dbReference>
<evidence type="ECO:0000256" key="1">
    <source>
        <dbReference type="ARBA" id="ARBA00005495"/>
    </source>
</evidence>
<organism evidence="6 7">
    <name type="scientific">Marivita hallyeonensis</name>
    <dbReference type="NCBI Taxonomy" id="996342"/>
    <lineage>
        <taxon>Bacteria</taxon>
        <taxon>Pseudomonadati</taxon>
        <taxon>Pseudomonadota</taxon>
        <taxon>Alphaproteobacteria</taxon>
        <taxon>Rhodobacterales</taxon>
        <taxon>Roseobacteraceae</taxon>
        <taxon>Marivita</taxon>
    </lineage>
</organism>
<evidence type="ECO:0000313" key="6">
    <source>
        <dbReference type="EMBL" id="SHH53637.1"/>
    </source>
</evidence>
<keyword evidence="7" id="KW-1185">Reference proteome</keyword>
<keyword evidence="3" id="KW-0862">Zinc</keyword>
<proteinExistence type="inferred from homology"/>
<dbReference type="PANTHER" id="PTHR33337">
    <property type="entry name" value="GFA DOMAIN-CONTAINING PROTEIN"/>
    <property type="match status" value="1"/>
</dbReference>
<keyword evidence="2" id="KW-0479">Metal-binding</keyword>
<comment type="similarity">
    <text evidence="1">Belongs to the Gfa family.</text>
</comment>
<evidence type="ECO:0000256" key="3">
    <source>
        <dbReference type="ARBA" id="ARBA00022833"/>
    </source>
</evidence>
<sequence length="146" mass="16292">MALKTGQCLCGAVSFRGDVDETAQACHCTQCQRWTGGGPLFAVRVRDLELTGEDHIRTYNHSDWGDRAVCETCGSTLYWKLTGRSVAFVALGLVDDQSDVTITEEIFVDYRPAWLSPFEGATQRTEAEMKAQLAAFLEKEKRHDQV</sequence>
<dbReference type="InterPro" id="IPR011057">
    <property type="entry name" value="Mss4-like_sf"/>
</dbReference>
<dbReference type="GO" id="GO:0046872">
    <property type="term" value="F:metal ion binding"/>
    <property type="evidence" value="ECO:0007669"/>
    <property type="project" value="UniProtKB-KW"/>
</dbReference>
<dbReference type="PANTHER" id="PTHR33337:SF40">
    <property type="entry name" value="CENP-V_GFA DOMAIN-CONTAINING PROTEIN-RELATED"/>
    <property type="match status" value="1"/>
</dbReference>
<reference evidence="6 7" key="1">
    <citation type="submission" date="2016-11" db="EMBL/GenBank/DDBJ databases">
        <authorList>
            <person name="Jaros S."/>
            <person name="Januszkiewicz K."/>
            <person name="Wedrychowicz H."/>
        </authorList>
    </citation>
    <scope>NUCLEOTIDE SEQUENCE [LARGE SCALE GENOMIC DNA]</scope>
    <source>
        <strain evidence="6 7">DSM 29431</strain>
    </source>
</reference>
<evidence type="ECO:0000256" key="2">
    <source>
        <dbReference type="ARBA" id="ARBA00022723"/>
    </source>
</evidence>
<dbReference type="Gene3D" id="3.90.1590.10">
    <property type="entry name" value="glutathione-dependent formaldehyde- activating enzyme (gfa)"/>
    <property type="match status" value="1"/>
</dbReference>
<dbReference type="PROSITE" id="PS51891">
    <property type="entry name" value="CENP_V_GFA"/>
    <property type="match status" value="1"/>
</dbReference>
<dbReference type="Proteomes" id="UP000184221">
    <property type="component" value="Unassembled WGS sequence"/>
</dbReference>
<evidence type="ECO:0000313" key="7">
    <source>
        <dbReference type="Proteomes" id="UP000184221"/>
    </source>
</evidence>
<gene>
    <name evidence="6" type="ORF">SAMN05443551_2343</name>
</gene>
<feature type="domain" description="CENP-V/GFA" evidence="5">
    <location>
        <begin position="4"/>
        <end position="119"/>
    </location>
</feature>
<evidence type="ECO:0000256" key="4">
    <source>
        <dbReference type="ARBA" id="ARBA00023239"/>
    </source>
</evidence>
<dbReference type="GO" id="GO:0016846">
    <property type="term" value="F:carbon-sulfur lyase activity"/>
    <property type="evidence" value="ECO:0007669"/>
    <property type="project" value="InterPro"/>
</dbReference>
<keyword evidence="4" id="KW-0456">Lyase</keyword>
<dbReference type="InterPro" id="IPR006913">
    <property type="entry name" value="CENP-V/GFA"/>
</dbReference>
<dbReference type="EMBL" id="FQXC01000003">
    <property type="protein sequence ID" value="SHH53637.1"/>
    <property type="molecule type" value="Genomic_DNA"/>
</dbReference>
<name>A0A1M5TS89_9RHOB</name>
<protein>
    <submittedName>
        <fullName evidence="6">Uncharacterized conserved protein</fullName>
    </submittedName>
</protein>